<sequence>MTRELSDATSLLLTEGGDASFSAVLPQPSDPTLLGPIMSHTGDDNPKDSRATPQAGDQPVEVELADQENEGVHFEANMRDARETPTDSMARASEDQYTSSEPLSSPPSSPRFHDEPERNPELPGPLNPQDQNNENDVDVSYTEGTEALKDQETGDVVDMEPKEGQPEQVEGSIIEVVSSNEARAEREPSMEGQNSTTGATTLPADSGGDESQQSSNRMDTSPKDEPSECITLSEEPLHEAELQIENQSNVMDFSTAGPPDTQELGTRMSSDAMDTDLQKGYSEQAILSQETIAYEEASIESRSTIVASFTTGTAEIEPAAKNTGITKTSTLVDDTIFSWPDPRKDSIMRLASDTYEHGRGSVPPTEKLASRSIVLDHDNASHMKRSASEDPLFLRSAAVRIRSAKWMETTSFPNDVKRRKLSVHNVEHDDEIPNPRITGHEQILTLDRAIQRCDVSSNQESPEIIDLEELEQKKLDKIDREAQEKEAAEQEQAARLAQEAEEEHRQELQGYSNNFLASFQNAGVSTDEAVNPQEARYAAVTSEGLAAILQLVQQVRGEAKEDVQMLLKDNEVLRDELQKSKETEAKLAGEIKELTDSRAQKIWKKKAKAEREKMEAELARVEEKLDLLRAPDVTLEDMKTTIDGFNQHLKQKLDGFVKEFSNMRKEVEKTKSACEAEKKLLNTARLNLTKEFRNRKSGTDRLKGELQIMDTSLEELSSRVRDLEASAEQVQHTSRSDITGSELSEDANNVTQLRKGLEDIAQLRKDLEKQDERMGIMQDDIDVFRDHVTTHFFDKDCPYPQRVLNRTYYADISDLKFRLSELRRQLVTSVSKLRAVDRPADSHLIALDYNLDSFQSEERHVNSLDPQLPASSADAEGGASQQDSKVEVLSKSEPSTIVPPPINATDLPIQTNIEGVINTIQAHADAIVKINEHIKRFESKQVDLEAGIDGLSEQVQAQSTLLTEFQDQVQQPANENTEIEDRINTLIDPVKATVDGLIEDLRLLTNEVATVRTESREADQALDDQIGHEKVERIQGDLKELVTRTTTTAVYGRYINGLMGYMQKTLHKSPIELEHLVKEEDKHCGKASYTMTYWNTRIVKSLHDKTGDDARELMVVINKMLKGEAISKELRKYYIDKDEDEVLLKALQKNLRKVLATQGIWSRQNIDLTAGSDSETE</sequence>
<evidence type="ECO:0000256" key="1">
    <source>
        <dbReference type="SAM" id="Coils"/>
    </source>
</evidence>
<gene>
    <name evidence="3" type="ORF">FKW77_001528</name>
</gene>
<accession>A0A517LNI8</accession>
<keyword evidence="1" id="KW-0175">Coiled coil</keyword>
<reference evidence="3 4" key="1">
    <citation type="submission" date="2019-07" db="EMBL/GenBank/DDBJ databases">
        <title>Finished genome of Venturia effusa.</title>
        <authorList>
            <person name="Young C.A."/>
            <person name="Cox M.P."/>
            <person name="Ganley A.R.D."/>
            <person name="David W.J."/>
        </authorList>
    </citation>
    <scope>NUCLEOTIDE SEQUENCE [LARGE SCALE GENOMIC DNA]</scope>
    <source>
        <strain evidence="4">albino</strain>
    </source>
</reference>
<feature type="region of interest" description="Disordered" evidence="2">
    <location>
        <begin position="858"/>
        <end position="903"/>
    </location>
</feature>
<proteinExistence type="predicted"/>
<feature type="compositionally biased region" description="Basic and acidic residues" evidence="2">
    <location>
        <begin position="41"/>
        <end position="50"/>
    </location>
</feature>
<evidence type="ECO:0000313" key="3">
    <source>
        <dbReference type="EMBL" id="QDS77156.1"/>
    </source>
</evidence>
<feature type="compositionally biased region" description="Basic and acidic residues" evidence="2">
    <location>
        <begin position="70"/>
        <end position="85"/>
    </location>
</feature>
<feature type="coiled-coil region" evidence="1">
    <location>
        <begin position="556"/>
        <end position="631"/>
    </location>
</feature>
<dbReference type="Proteomes" id="UP000316270">
    <property type="component" value="Chromosome 17"/>
</dbReference>
<dbReference type="OrthoDB" id="3939493at2759"/>
<feature type="compositionally biased region" description="Basic and acidic residues" evidence="2">
    <location>
        <begin position="111"/>
        <end position="120"/>
    </location>
</feature>
<feature type="coiled-coil region" evidence="1">
    <location>
        <begin position="706"/>
        <end position="780"/>
    </location>
</feature>
<feature type="region of interest" description="Disordered" evidence="2">
    <location>
        <begin position="15"/>
        <end position="266"/>
    </location>
</feature>
<dbReference type="AlphaFoldDB" id="A0A517LNI8"/>
<organism evidence="3 4">
    <name type="scientific">Venturia effusa</name>
    <dbReference type="NCBI Taxonomy" id="50376"/>
    <lineage>
        <taxon>Eukaryota</taxon>
        <taxon>Fungi</taxon>
        <taxon>Dikarya</taxon>
        <taxon>Ascomycota</taxon>
        <taxon>Pezizomycotina</taxon>
        <taxon>Dothideomycetes</taxon>
        <taxon>Pleosporomycetidae</taxon>
        <taxon>Venturiales</taxon>
        <taxon>Venturiaceae</taxon>
        <taxon>Venturia</taxon>
    </lineage>
</organism>
<dbReference type="EMBL" id="CP042201">
    <property type="protein sequence ID" value="QDS77156.1"/>
    <property type="molecule type" value="Genomic_DNA"/>
</dbReference>
<feature type="region of interest" description="Disordered" evidence="2">
    <location>
        <begin position="481"/>
        <end position="507"/>
    </location>
</feature>
<protein>
    <submittedName>
        <fullName evidence="3">Uncharacterized protein</fullName>
    </submittedName>
</protein>
<name>A0A517LNI8_9PEZI</name>
<feature type="compositionally biased region" description="Polar residues" evidence="2">
    <location>
        <begin position="191"/>
        <end position="200"/>
    </location>
</feature>
<evidence type="ECO:0000256" key="2">
    <source>
        <dbReference type="SAM" id="MobiDB-lite"/>
    </source>
</evidence>
<evidence type="ECO:0000313" key="4">
    <source>
        <dbReference type="Proteomes" id="UP000316270"/>
    </source>
</evidence>
<keyword evidence="4" id="KW-1185">Reference proteome</keyword>
<feature type="compositionally biased region" description="Polar residues" evidence="2">
    <location>
        <begin position="209"/>
        <end position="219"/>
    </location>
</feature>